<dbReference type="PATRIC" id="fig|1457173.3.peg.1295"/>
<evidence type="ECO:0000313" key="1">
    <source>
        <dbReference type="EMBL" id="EXU80599.1"/>
    </source>
</evidence>
<evidence type="ECO:0008006" key="3">
    <source>
        <dbReference type="Google" id="ProtNLM"/>
    </source>
</evidence>
<comment type="caution">
    <text evidence="1">The sequence shown here is derived from an EMBL/GenBank/DDBJ whole genome shotgun (WGS) entry which is preliminary data.</text>
</comment>
<dbReference type="EMBL" id="JBOK01000006">
    <property type="protein sequence ID" value="EXU80599.1"/>
    <property type="molecule type" value="Genomic_DNA"/>
</dbReference>
<protein>
    <recommendedName>
        <fullName evidence="3">DNA-binding protein</fullName>
    </recommendedName>
</protein>
<accession>A0A014MR32</accession>
<keyword evidence="2" id="KW-1185">Reference proteome</keyword>
<reference evidence="1 2" key="1">
    <citation type="submission" date="2014-01" db="EMBL/GenBank/DDBJ databases">
        <title>Interspecies Systems Biology Uncovers Metabolites Affecting C. elegans Gene Expression and Life History Traits.</title>
        <authorList>
            <person name="Watson E."/>
            <person name="Macneil L.T."/>
            <person name="Ritter A.D."/>
            <person name="Yilmaz L.S."/>
            <person name="Rosebrock A.P."/>
            <person name="Caudy A.A."/>
            <person name="Walhout A.J."/>
        </authorList>
    </citation>
    <scope>NUCLEOTIDE SEQUENCE [LARGE SCALE GENOMIC DNA]</scope>
    <source>
        <strain evidence="1 2">DA1877</strain>
    </source>
</reference>
<evidence type="ECO:0000313" key="2">
    <source>
        <dbReference type="Proteomes" id="UP000020766"/>
    </source>
</evidence>
<dbReference type="Proteomes" id="UP000020766">
    <property type="component" value="Unassembled WGS sequence"/>
</dbReference>
<dbReference type="InterPro" id="IPR026365">
    <property type="entry name" value="BcepMu_gp16"/>
</dbReference>
<dbReference type="AlphaFoldDB" id="A0A014MR32"/>
<organism evidence="1 2">
    <name type="scientific">Comamonas aquatica DA1877</name>
    <dbReference type="NCBI Taxonomy" id="1457173"/>
    <lineage>
        <taxon>Bacteria</taxon>
        <taxon>Pseudomonadati</taxon>
        <taxon>Pseudomonadota</taxon>
        <taxon>Betaproteobacteria</taxon>
        <taxon>Burkholderiales</taxon>
        <taxon>Comamonadaceae</taxon>
        <taxon>Comamonas</taxon>
    </lineage>
</organism>
<name>A0A014MR32_9BURK</name>
<sequence>MPLRTPEQVRNYFAQSGVSIADWARARGFSVVLTRMVAAGQRKCLRGQSLQIAIALGMKR</sequence>
<proteinExistence type="predicted"/>
<dbReference type="NCBIfam" id="TIGR04111">
    <property type="entry name" value="BcepMu_gp16"/>
    <property type="match status" value="1"/>
</dbReference>
<gene>
    <name evidence="1" type="ORF">AX13_15170</name>
</gene>